<keyword evidence="2" id="KW-1185">Reference proteome</keyword>
<organism evidence="1 2">
    <name type="scientific">Pleurotus eryngii</name>
    <name type="common">Boletus of the steppes</name>
    <dbReference type="NCBI Taxonomy" id="5323"/>
    <lineage>
        <taxon>Eukaryota</taxon>
        <taxon>Fungi</taxon>
        <taxon>Dikarya</taxon>
        <taxon>Basidiomycota</taxon>
        <taxon>Agaricomycotina</taxon>
        <taxon>Agaricomycetes</taxon>
        <taxon>Agaricomycetidae</taxon>
        <taxon>Agaricales</taxon>
        <taxon>Pleurotineae</taxon>
        <taxon>Pleurotaceae</taxon>
        <taxon>Pleurotus</taxon>
    </lineage>
</organism>
<dbReference type="OrthoDB" id="2803783at2759"/>
<reference evidence="1" key="1">
    <citation type="submission" date="2020-11" db="EMBL/GenBank/DDBJ databases">
        <authorList>
            <consortium name="DOE Joint Genome Institute"/>
            <person name="Ahrendt S."/>
            <person name="Riley R."/>
            <person name="Andreopoulos W."/>
            <person name="Labutti K."/>
            <person name="Pangilinan J."/>
            <person name="Ruiz-Duenas F.J."/>
            <person name="Barrasa J.M."/>
            <person name="Sanchez-Garcia M."/>
            <person name="Camarero S."/>
            <person name="Miyauchi S."/>
            <person name="Serrano A."/>
            <person name="Linde D."/>
            <person name="Babiker R."/>
            <person name="Drula E."/>
            <person name="Ayuso-Fernandez I."/>
            <person name="Pacheco R."/>
            <person name="Padilla G."/>
            <person name="Ferreira P."/>
            <person name="Barriuso J."/>
            <person name="Kellner H."/>
            <person name="Castanera R."/>
            <person name="Alfaro M."/>
            <person name="Ramirez L."/>
            <person name="Pisabarro A.G."/>
            <person name="Kuo A."/>
            <person name="Tritt A."/>
            <person name="Lipzen A."/>
            <person name="He G."/>
            <person name="Yan M."/>
            <person name="Ng V."/>
            <person name="Cullen D."/>
            <person name="Martin F."/>
            <person name="Rosso M.-N."/>
            <person name="Henrissat B."/>
            <person name="Hibbett D."/>
            <person name="Martinez A.T."/>
            <person name="Grigoriev I.V."/>
        </authorList>
    </citation>
    <scope>NUCLEOTIDE SEQUENCE</scope>
    <source>
        <strain evidence="1">ATCC 90797</strain>
    </source>
</reference>
<dbReference type="EMBL" id="MU154797">
    <property type="protein sequence ID" value="KAF9487260.1"/>
    <property type="molecule type" value="Genomic_DNA"/>
</dbReference>
<name>A0A9P5ZIJ6_PLEER</name>
<dbReference type="Proteomes" id="UP000807025">
    <property type="component" value="Unassembled WGS sequence"/>
</dbReference>
<gene>
    <name evidence="1" type="ORF">BDN71DRAFT_1404991</name>
</gene>
<dbReference type="AlphaFoldDB" id="A0A9P5ZIJ6"/>
<feature type="non-terminal residue" evidence="1">
    <location>
        <position position="1"/>
    </location>
</feature>
<sequence length="59" mass="7002">PKIKDMDTYITKWWKWWKEINPVWHKQSGSKLLTMEGSGDWDTLHITRDNSTLSVLVSL</sequence>
<evidence type="ECO:0000313" key="2">
    <source>
        <dbReference type="Proteomes" id="UP000807025"/>
    </source>
</evidence>
<accession>A0A9P5ZIJ6</accession>
<proteinExistence type="predicted"/>
<protein>
    <submittedName>
        <fullName evidence="1">Uncharacterized protein</fullName>
    </submittedName>
</protein>
<evidence type="ECO:0000313" key="1">
    <source>
        <dbReference type="EMBL" id="KAF9487260.1"/>
    </source>
</evidence>
<comment type="caution">
    <text evidence="1">The sequence shown here is derived from an EMBL/GenBank/DDBJ whole genome shotgun (WGS) entry which is preliminary data.</text>
</comment>